<dbReference type="SUPFAM" id="SSF48452">
    <property type="entry name" value="TPR-like"/>
    <property type="match status" value="1"/>
</dbReference>
<sequence>MTQATLDGVFSHAFLDDISNFWFRHLEAEHVIIPSIEDAAPWFSQSDAYDWECFGKFGAQLELIQTMQPSVADILTAAKPSSPLHWISLIILLDQIPRNCFRGAKALVVFTLFDKLAFEVASQALELDLPKEKRVRFRLAYRFWFYMPMEHSENLEVHKKLKEAHSEMWHDHEMLLEKAVKGWDGPFAQHHAVLLKRRDSFKKFRETMEGICEDKKSLLRRFGRFPQRNSALGRPSTVEEIEWLKIR</sequence>
<dbReference type="VEuPathDB" id="FungiDB:CC77DRAFT_1095330"/>
<dbReference type="STRING" id="5599.A0A177DJU6"/>
<organism evidence="1 2">
    <name type="scientific">Alternaria alternata</name>
    <name type="common">Alternaria rot fungus</name>
    <name type="synonym">Torula alternata</name>
    <dbReference type="NCBI Taxonomy" id="5599"/>
    <lineage>
        <taxon>Eukaryota</taxon>
        <taxon>Fungi</taxon>
        <taxon>Dikarya</taxon>
        <taxon>Ascomycota</taxon>
        <taxon>Pezizomycotina</taxon>
        <taxon>Dothideomycetes</taxon>
        <taxon>Pleosporomycetidae</taxon>
        <taxon>Pleosporales</taxon>
        <taxon>Pleosporineae</taxon>
        <taxon>Pleosporaceae</taxon>
        <taxon>Alternaria</taxon>
        <taxon>Alternaria sect. Alternaria</taxon>
        <taxon>Alternaria alternata complex</taxon>
    </lineage>
</organism>
<dbReference type="OMA" id="RFWFYMP"/>
<proteinExistence type="predicted"/>
<evidence type="ECO:0000313" key="1">
    <source>
        <dbReference type="EMBL" id="OAG19578.1"/>
    </source>
</evidence>
<dbReference type="InterPro" id="IPR010323">
    <property type="entry name" value="DUF924"/>
</dbReference>
<dbReference type="Proteomes" id="UP000077248">
    <property type="component" value="Unassembled WGS sequence"/>
</dbReference>
<dbReference type="RefSeq" id="XP_018384999.1">
    <property type="nucleotide sequence ID" value="XM_018529791.1"/>
</dbReference>
<dbReference type="EMBL" id="KV441480">
    <property type="protein sequence ID" value="OAG19578.1"/>
    <property type="molecule type" value="Genomic_DNA"/>
</dbReference>
<reference evidence="1 2" key="1">
    <citation type="submission" date="2016-05" db="EMBL/GenBank/DDBJ databases">
        <title>Comparative analysis of secretome profiles of manganese(II)-oxidizing ascomycete fungi.</title>
        <authorList>
            <consortium name="DOE Joint Genome Institute"/>
            <person name="Zeiner C.A."/>
            <person name="Purvine S.O."/>
            <person name="Zink E.M."/>
            <person name="Wu S."/>
            <person name="Pasa-Tolic L."/>
            <person name="Chaput D.L."/>
            <person name="Haridas S."/>
            <person name="Grigoriev I.V."/>
            <person name="Santelli C.M."/>
            <person name="Hansel C.M."/>
        </authorList>
    </citation>
    <scope>NUCLEOTIDE SEQUENCE [LARGE SCALE GENOMIC DNA]</scope>
    <source>
        <strain evidence="1 2">SRC1lrK2f</strain>
    </source>
</reference>
<dbReference type="Pfam" id="PF06041">
    <property type="entry name" value="DUF924"/>
    <property type="match status" value="1"/>
</dbReference>
<gene>
    <name evidence="1" type="ORF">CC77DRAFT_1095330</name>
</gene>
<dbReference type="AlphaFoldDB" id="A0A177DJU6"/>
<evidence type="ECO:0000313" key="2">
    <source>
        <dbReference type="Proteomes" id="UP000077248"/>
    </source>
</evidence>
<dbReference type="Gene3D" id="1.20.58.320">
    <property type="entry name" value="TPR-like"/>
    <property type="match status" value="1"/>
</dbReference>
<dbReference type="InterPro" id="IPR011990">
    <property type="entry name" value="TPR-like_helical_dom_sf"/>
</dbReference>
<protein>
    <recommendedName>
        <fullName evidence="3">DUF924-domain-containing protein</fullName>
    </recommendedName>
</protein>
<evidence type="ECO:0008006" key="3">
    <source>
        <dbReference type="Google" id="ProtNLM"/>
    </source>
</evidence>
<accession>A0A177DJU6</accession>
<dbReference type="KEGG" id="aalt:CC77DRAFT_1095330"/>
<name>A0A177DJU6_ALTAL</name>
<dbReference type="GeneID" id="29115385"/>
<keyword evidence="2" id="KW-1185">Reference proteome</keyword>
<dbReference type="Gene3D" id="1.25.40.10">
    <property type="entry name" value="Tetratricopeptide repeat domain"/>
    <property type="match status" value="1"/>
</dbReference>